<protein>
    <submittedName>
        <fullName evidence="2">Nuclear body protein SP140-like protein</fullName>
    </submittedName>
</protein>
<name>A0AC55DM99_ECHTE</name>
<evidence type="ECO:0000313" key="1">
    <source>
        <dbReference type="Proteomes" id="UP000694863"/>
    </source>
</evidence>
<gene>
    <name evidence="2" type="primary">LOC123522474</name>
</gene>
<keyword evidence="1" id="KW-1185">Reference proteome</keyword>
<dbReference type="RefSeq" id="XP_045152873.1">
    <property type="nucleotide sequence ID" value="XM_045296938.1"/>
</dbReference>
<organism evidence="1 2">
    <name type="scientific">Echinops telfairi</name>
    <name type="common">Lesser hedgehog tenrec</name>
    <dbReference type="NCBI Taxonomy" id="9371"/>
    <lineage>
        <taxon>Eukaryota</taxon>
        <taxon>Metazoa</taxon>
        <taxon>Chordata</taxon>
        <taxon>Craniata</taxon>
        <taxon>Vertebrata</taxon>
        <taxon>Euteleostomi</taxon>
        <taxon>Mammalia</taxon>
        <taxon>Eutheria</taxon>
        <taxon>Afrotheria</taxon>
        <taxon>Tenrecidae</taxon>
        <taxon>Tenrecinae</taxon>
        <taxon>Echinops</taxon>
    </lineage>
</organism>
<proteinExistence type="predicted"/>
<sequence length="121" mass="14346">MQPEEQLKCEFLLLKIYCSSKSLFFAKKPRYSTQSPCAPKKPMWLNKIKMKLKKKNYHKVGEFVQDVRLIFQNHSTYYKNHKFVMLGHQQEAKFEVDFKDLFGIQETIVERITPSGSIILL</sequence>
<evidence type="ECO:0000313" key="2">
    <source>
        <dbReference type="RefSeq" id="XP_045152873.1"/>
    </source>
</evidence>
<reference evidence="2" key="1">
    <citation type="submission" date="2025-08" db="UniProtKB">
        <authorList>
            <consortium name="RefSeq"/>
        </authorList>
    </citation>
    <scope>IDENTIFICATION</scope>
</reference>
<accession>A0AC55DM99</accession>
<dbReference type="Proteomes" id="UP000694863">
    <property type="component" value="Unplaced"/>
</dbReference>